<dbReference type="Gene3D" id="3.40.50.720">
    <property type="entry name" value="NAD(P)-binding Rossmann-like Domain"/>
    <property type="match status" value="1"/>
</dbReference>
<dbReference type="Pfam" id="PF08240">
    <property type="entry name" value="ADH_N"/>
    <property type="match status" value="1"/>
</dbReference>
<sequence>MAKAIVLTETGGPGVLSSTEMPRPEPQGTQLLIEVAAAGVNFIETYQRSGAYPVKLPFPLGGEAAGVVVGLGPSAAGFAVGDRVAFAEGTGTYAQYALVEADKALPVPDGVDLETAAAAALQGLTAHYLINSTFPVASGQTVLAHAGAGGVGLLLIQLLKAKGARVITTVSSAEKEELARGAGADEVLRYDGFAEAVRELTGGTGVDVVYDGVGKSTFDGSLDSLRVRGTMVLFGAASGPVPPLDPQRLNRGGSLFLTRPSVAHYLLTAEERRWRAGELFDAIITGALTVRIGARYPLAEAARAHEALEARRTTGKVLLIP</sequence>
<dbReference type="PANTHER" id="PTHR48106:SF13">
    <property type="entry name" value="QUINONE OXIDOREDUCTASE-RELATED"/>
    <property type="match status" value="1"/>
</dbReference>
<keyword evidence="2" id="KW-0560">Oxidoreductase</keyword>
<evidence type="ECO:0000256" key="3">
    <source>
        <dbReference type="SAM" id="MobiDB-lite"/>
    </source>
</evidence>
<dbReference type="GO" id="GO:0003960">
    <property type="term" value="F:quinone reductase (NADPH) activity"/>
    <property type="evidence" value="ECO:0007669"/>
    <property type="project" value="InterPro"/>
</dbReference>
<dbReference type="GO" id="GO:0035925">
    <property type="term" value="F:mRNA 3'-UTR AU-rich region binding"/>
    <property type="evidence" value="ECO:0007669"/>
    <property type="project" value="TreeGrafter"/>
</dbReference>
<dbReference type="PROSITE" id="PS01162">
    <property type="entry name" value="QOR_ZETA_CRYSTAL"/>
    <property type="match status" value="1"/>
</dbReference>
<dbReference type="GO" id="GO:0070402">
    <property type="term" value="F:NADPH binding"/>
    <property type="evidence" value="ECO:0007669"/>
    <property type="project" value="TreeGrafter"/>
</dbReference>
<keyword evidence="6" id="KW-1185">Reference proteome</keyword>
<feature type="region of interest" description="Disordered" evidence="3">
    <location>
        <begin position="1"/>
        <end position="24"/>
    </location>
</feature>
<dbReference type="SMART" id="SM00829">
    <property type="entry name" value="PKS_ER"/>
    <property type="match status" value="1"/>
</dbReference>
<dbReference type="GO" id="GO:0008270">
    <property type="term" value="F:zinc ion binding"/>
    <property type="evidence" value="ECO:0007669"/>
    <property type="project" value="InterPro"/>
</dbReference>
<evidence type="ECO:0000313" key="5">
    <source>
        <dbReference type="EMBL" id="TDK27005.1"/>
    </source>
</evidence>
<evidence type="ECO:0000313" key="6">
    <source>
        <dbReference type="Proteomes" id="UP000295411"/>
    </source>
</evidence>
<dbReference type="SUPFAM" id="SSF51735">
    <property type="entry name" value="NAD(P)-binding Rossmann-fold domains"/>
    <property type="match status" value="1"/>
</dbReference>
<feature type="domain" description="Enoyl reductase (ER)" evidence="4">
    <location>
        <begin position="14"/>
        <end position="319"/>
    </location>
</feature>
<evidence type="ECO:0000259" key="4">
    <source>
        <dbReference type="SMART" id="SM00829"/>
    </source>
</evidence>
<dbReference type="FunFam" id="3.40.50.720:FF:000053">
    <property type="entry name" value="Quinone oxidoreductase 1"/>
    <property type="match status" value="1"/>
</dbReference>
<dbReference type="PANTHER" id="PTHR48106">
    <property type="entry name" value="QUINONE OXIDOREDUCTASE PIG3-RELATED"/>
    <property type="match status" value="1"/>
</dbReference>
<protein>
    <submittedName>
        <fullName evidence="5">Quinone oxidoreductase</fullName>
    </submittedName>
</protein>
<keyword evidence="1" id="KW-0521">NADP</keyword>
<dbReference type="AlphaFoldDB" id="A0A4R5U0D0"/>
<dbReference type="Proteomes" id="UP000295411">
    <property type="component" value="Unassembled WGS sequence"/>
</dbReference>
<dbReference type="SUPFAM" id="SSF50129">
    <property type="entry name" value="GroES-like"/>
    <property type="match status" value="1"/>
</dbReference>
<dbReference type="InterPro" id="IPR013149">
    <property type="entry name" value="ADH-like_C"/>
</dbReference>
<dbReference type="InterPro" id="IPR047618">
    <property type="entry name" value="QOR-like"/>
</dbReference>
<dbReference type="InterPro" id="IPR011032">
    <property type="entry name" value="GroES-like_sf"/>
</dbReference>
<dbReference type="RefSeq" id="WP_133403350.1">
    <property type="nucleotide sequence ID" value="NZ_SMTK01000002.1"/>
</dbReference>
<accession>A0A4R5U0D0</accession>
<dbReference type="InterPro" id="IPR020843">
    <property type="entry name" value="ER"/>
</dbReference>
<dbReference type="OrthoDB" id="4190732at2"/>
<gene>
    <name evidence="5" type="ORF">E2F48_07620</name>
</gene>
<evidence type="ECO:0000256" key="2">
    <source>
        <dbReference type="ARBA" id="ARBA00023002"/>
    </source>
</evidence>
<name>A0A4R5U0D0_9MICC</name>
<dbReference type="GO" id="GO:0005829">
    <property type="term" value="C:cytosol"/>
    <property type="evidence" value="ECO:0007669"/>
    <property type="project" value="TreeGrafter"/>
</dbReference>
<dbReference type="CDD" id="cd05286">
    <property type="entry name" value="QOR2"/>
    <property type="match status" value="1"/>
</dbReference>
<dbReference type="InterPro" id="IPR013154">
    <property type="entry name" value="ADH-like_N"/>
</dbReference>
<dbReference type="Pfam" id="PF00107">
    <property type="entry name" value="ADH_zinc_N"/>
    <property type="match status" value="1"/>
</dbReference>
<dbReference type="InterPro" id="IPR036291">
    <property type="entry name" value="NAD(P)-bd_dom_sf"/>
</dbReference>
<evidence type="ECO:0000256" key="1">
    <source>
        <dbReference type="ARBA" id="ARBA00022857"/>
    </source>
</evidence>
<organism evidence="5 6">
    <name type="scientific">Arthrobacter crusticola</name>
    <dbReference type="NCBI Taxonomy" id="2547960"/>
    <lineage>
        <taxon>Bacteria</taxon>
        <taxon>Bacillati</taxon>
        <taxon>Actinomycetota</taxon>
        <taxon>Actinomycetes</taxon>
        <taxon>Micrococcales</taxon>
        <taxon>Micrococcaceae</taxon>
        <taxon>Arthrobacter</taxon>
    </lineage>
</organism>
<dbReference type="InterPro" id="IPR002364">
    <property type="entry name" value="Quin_OxRdtase/zeta-crystal_CS"/>
</dbReference>
<dbReference type="Gene3D" id="3.90.180.10">
    <property type="entry name" value="Medium-chain alcohol dehydrogenases, catalytic domain"/>
    <property type="match status" value="1"/>
</dbReference>
<dbReference type="EMBL" id="SMTK01000002">
    <property type="protein sequence ID" value="TDK27005.1"/>
    <property type="molecule type" value="Genomic_DNA"/>
</dbReference>
<reference evidence="5 6" key="1">
    <citation type="submission" date="2019-03" db="EMBL/GenBank/DDBJ databases">
        <title>Arthrobacter sp. nov., an bacterium isolated from biocrust in Mu Us Desert.</title>
        <authorList>
            <person name="Lixiong L."/>
        </authorList>
    </citation>
    <scope>NUCLEOTIDE SEQUENCE [LARGE SCALE GENOMIC DNA]</scope>
    <source>
        <strain evidence="5 6">SLN-3</strain>
    </source>
</reference>
<comment type="caution">
    <text evidence="5">The sequence shown here is derived from an EMBL/GenBank/DDBJ whole genome shotgun (WGS) entry which is preliminary data.</text>
</comment>
<proteinExistence type="predicted"/>